<evidence type="ECO:0000256" key="4">
    <source>
        <dbReference type="SAM" id="MobiDB-lite"/>
    </source>
</evidence>
<feature type="region of interest" description="Disordered" evidence="4">
    <location>
        <begin position="358"/>
        <end position="380"/>
    </location>
</feature>
<evidence type="ECO:0000313" key="7">
    <source>
        <dbReference type="Proteomes" id="UP000186004"/>
    </source>
</evidence>
<dbReference type="Pfam" id="PF04860">
    <property type="entry name" value="Phage_portal"/>
    <property type="match status" value="1"/>
</dbReference>
<feature type="compositionally biased region" description="Low complexity" evidence="4">
    <location>
        <begin position="563"/>
        <end position="582"/>
    </location>
</feature>
<dbReference type="InterPro" id="IPR054613">
    <property type="entry name" value="Peptidase_S78_dom"/>
</dbReference>
<protein>
    <submittedName>
        <fullName evidence="6">Phage prohead protease, HK97 family</fullName>
    </submittedName>
</protein>
<evidence type="ECO:0000256" key="2">
    <source>
        <dbReference type="ARBA" id="ARBA00022670"/>
    </source>
</evidence>
<dbReference type="Gene3D" id="3.40.140.120">
    <property type="match status" value="1"/>
</dbReference>
<keyword evidence="3" id="KW-0378">Hydrolase</keyword>
<reference evidence="6 7" key="1">
    <citation type="submission" date="2017-01" db="EMBL/GenBank/DDBJ databases">
        <authorList>
            <person name="Mah S.A."/>
            <person name="Swanson W.J."/>
            <person name="Moy G.W."/>
            <person name="Vacquier V.D."/>
        </authorList>
    </citation>
    <scope>NUCLEOTIDE SEQUENCE [LARGE SCALE GENOMIC DNA]</scope>
    <source>
        <strain evidence="6 7">DSM 45758</strain>
    </source>
</reference>
<feature type="domain" description="Prohead serine protease" evidence="5">
    <location>
        <begin position="415"/>
        <end position="553"/>
    </location>
</feature>
<keyword evidence="1" id="KW-1188">Viral release from host cell</keyword>
<evidence type="ECO:0000259" key="5">
    <source>
        <dbReference type="Pfam" id="PF04586"/>
    </source>
</evidence>
<sequence length="965" mass="104940">MGFWSAMREYFTVPNIPAQFMADETAPQPVAQLIYEMMHSAGSVTRVSRDEALSVPAVQRGRNLICSISTLPLVQYGPDRQVVRNPFLEQIDPDVANVWTLAMTVEDLLFEQIAWWKITEFAADNYPMHARRLDPAKVTVVDGKVYVEGTETPARELIRFDSPNPALLKAAARAIRRAVLLDAAAAMYADEPRPLDYFTPAEGADPVDDDDIKDVLNKWRKARKERGTAYVPAALKYNEVDQPTPADLQLVELQKRVTLDLANALGLDPEDLGLSTTSRTYQNATDRRQDRINETSSPYMKAITDRLSMGDVTKRGYRVAFDLDDYMRADPITRVQYYEAMKRMGAITTEEIRAEENMPDLPAGASPAPTPDPTEEAAPAAVGATRDIGLNLSADAGMVFADVPAATFSVDEESRTITGLVLPYGRVAVRNGRRWRFDKGSLQFADLGRVKLLRDHDRSQAVGRAVEFTETPQGVVIKFKVARGPEGDRVLELAADGVLDGLSVGVEFMATDTTPDPENRGVTLVRRADLREVSLTAMPAFDDSRVTSVAASRDEGEAMPDNPTTEPQAPTAPAGAPGEAGATFSMDDLAAAVAKALKPTQTDDRPVVNPTRLTASVSEPVPYRFDRGGNFLPTEHVFSADLHSMALANDQYGDRTDAGKRVMGLLQEAFATTTANVGDLNPTIQRPDMYVDQRDYRTPLWDFVNKGAPPNGVQPFRFPKFASAANLVDDHEEGVEPDAGTFTSTGQTVTPTALSGKASLTREVWDMGGNPAVSTLIFNQMRRGYREGLEQAVATFLNTLTAADDINLGVAPTDLALAEAWDAALADLQFIRGYDFSAFAIEKALYKAFVSARDGNDRPLYAIIAPQNANGTAASRFRTLDLGGVTGVPSWALASTAGAANNSWLFDPSTVHGWATAPQRLEFPGTDASGEYAPVAMVDIAIWGYKAFANSDLGGVRQVIYDNAA</sequence>
<feature type="region of interest" description="Disordered" evidence="4">
    <location>
        <begin position="545"/>
        <end position="582"/>
    </location>
</feature>
<organism evidence="6 7">
    <name type="scientific">Micromonospora avicenniae</name>
    <dbReference type="NCBI Taxonomy" id="1198245"/>
    <lineage>
        <taxon>Bacteria</taxon>
        <taxon>Bacillati</taxon>
        <taxon>Actinomycetota</taxon>
        <taxon>Actinomycetes</taxon>
        <taxon>Micromonosporales</taxon>
        <taxon>Micromonosporaceae</taxon>
        <taxon>Micromonospora</taxon>
    </lineage>
</organism>
<evidence type="ECO:0000256" key="3">
    <source>
        <dbReference type="ARBA" id="ARBA00022801"/>
    </source>
</evidence>
<dbReference type="GO" id="GO:0008233">
    <property type="term" value="F:peptidase activity"/>
    <property type="evidence" value="ECO:0007669"/>
    <property type="project" value="UniProtKB-KW"/>
</dbReference>
<evidence type="ECO:0000256" key="1">
    <source>
        <dbReference type="ARBA" id="ARBA00022612"/>
    </source>
</evidence>
<dbReference type="AlphaFoldDB" id="A0A1N6PS11"/>
<dbReference type="Gene3D" id="3.30.1120.70">
    <property type="match status" value="1"/>
</dbReference>
<gene>
    <name evidence="6" type="ORF">SAMN05444858_1012</name>
</gene>
<dbReference type="Gene3D" id="1.20.1270.210">
    <property type="match status" value="1"/>
</dbReference>
<dbReference type="OrthoDB" id="3268650at2"/>
<dbReference type="GO" id="GO:0006508">
    <property type="term" value="P:proteolysis"/>
    <property type="evidence" value="ECO:0007669"/>
    <property type="project" value="UniProtKB-KW"/>
</dbReference>
<proteinExistence type="predicted"/>
<dbReference type="Proteomes" id="UP000186004">
    <property type="component" value="Unassembled WGS sequence"/>
</dbReference>
<accession>A0A1N6PS11</accession>
<dbReference type="EMBL" id="FTNF01000001">
    <property type="protein sequence ID" value="SIQ07150.1"/>
    <property type="molecule type" value="Genomic_DNA"/>
</dbReference>
<keyword evidence="2 6" id="KW-0645">Protease</keyword>
<dbReference type="SUPFAM" id="SSF56563">
    <property type="entry name" value="Major capsid protein gp5"/>
    <property type="match status" value="1"/>
</dbReference>
<dbReference type="Pfam" id="PF04586">
    <property type="entry name" value="Peptidase_S78"/>
    <property type="match status" value="1"/>
</dbReference>
<evidence type="ECO:0000313" key="6">
    <source>
        <dbReference type="EMBL" id="SIQ07150.1"/>
    </source>
</evidence>
<dbReference type="STRING" id="1198245.SAMN05444858_1012"/>
<name>A0A1N6PS11_9ACTN</name>
<keyword evidence="7" id="KW-1185">Reference proteome</keyword>
<dbReference type="InterPro" id="IPR006944">
    <property type="entry name" value="Phage/GTA_portal"/>
</dbReference>